<feature type="transmembrane region" description="Helical" evidence="5">
    <location>
        <begin position="38"/>
        <end position="57"/>
    </location>
</feature>
<keyword evidence="3 5" id="KW-1133">Transmembrane helix</keyword>
<organism evidence="6 7">
    <name type="scientific">Methylomonas koyamae</name>
    <dbReference type="NCBI Taxonomy" id="702114"/>
    <lineage>
        <taxon>Bacteria</taxon>
        <taxon>Pseudomonadati</taxon>
        <taxon>Pseudomonadota</taxon>
        <taxon>Gammaproteobacteria</taxon>
        <taxon>Methylococcales</taxon>
        <taxon>Methylococcaceae</taxon>
        <taxon>Methylomonas</taxon>
    </lineage>
</organism>
<comment type="subcellular location">
    <subcellularLocation>
        <location evidence="1">Membrane</location>
        <topology evidence="1">Multi-pass membrane protein</topology>
    </subcellularLocation>
</comment>
<dbReference type="GO" id="GO:0051119">
    <property type="term" value="F:sugar transmembrane transporter activity"/>
    <property type="evidence" value="ECO:0007669"/>
    <property type="project" value="InterPro"/>
</dbReference>
<keyword evidence="2 5" id="KW-0812">Transmembrane</keyword>
<name>A0A177NBA3_9GAMM</name>
<protein>
    <submittedName>
        <fullName evidence="6">Glutathione synthetase</fullName>
    </submittedName>
</protein>
<dbReference type="OrthoDB" id="122062at2"/>
<keyword evidence="4 5" id="KW-0472">Membrane</keyword>
<dbReference type="GO" id="GO:0016020">
    <property type="term" value="C:membrane"/>
    <property type="evidence" value="ECO:0007669"/>
    <property type="project" value="UniProtKB-SubCell"/>
</dbReference>
<feature type="transmembrane region" description="Helical" evidence="5">
    <location>
        <begin position="7"/>
        <end position="26"/>
    </location>
</feature>
<proteinExistence type="predicted"/>
<dbReference type="Gene3D" id="1.20.1280.290">
    <property type="match status" value="1"/>
</dbReference>
<keyword evidence="7" id="KW-1185">Reference proteome</keyword>
<sequence>MAFSYEFIGYLAAMLTTLSFLPQAIMTIKTRDTGSLSLGMYSMFTLGVLMWLIYGLYLRNVAIIAANAVTLVLAASILLVKVQNLLGKR</sequence>
<dbReference type="EMBL" id="LUUK01000196">
    <property type="protein sequence ID" value="OAI14894.1"/>
    <property type="molecule type" value="Genomic_DNA"/>
</dbReference>
<dbReference type="InterPro" id="IPR047662">
    <property type="entry name" value="SemiSWEET"/>
</dbReference>
<gene>
    <name evidence="6" type="ORF">A1355_11485</name>
</gene>
<dbReference type="NCBIfam" id="NF037968">
    <property type="entry name" value="SemiSWEET_2"/>
    <property type="match status" value="1"/>
</dbReference>
<dbReference type="Pfam" id="PF04193">
    <property type="entry name" value="PQ-loop"/>
    <property type="match status" value="1"/>
</dbReference>
<evidence type="ECO:0000256" key="3">
    <source>
        <dbReference type="ARBA" id="ARBA00022989"/>
    </source>
</evidence>
<dbReference type="STRING" id="702114.A1355_11485"/>
<evidence type="ECO:0000313" key="6">
    <source>
        <dbReference type="EMBL" id="OAI14894.1"/>
    </source>
</evidence>
<evidence type="ECO:0000256" key="5">
    <source>
        <dbReference type="SAM" id="Phobius"/>
    </source>
</evidence>
<dbReference type="AlphaFoldDB" id="A0A177NBA3"/>
<comment type="caution">
    <text evidence="6">The sequence shown here is derived from an EMBL/GenBank/DDBJ whole genome shotgun (WGS) entry which is preliminary data.</text>
</comment>
<dbReference type="InterPro" id="IPR006603">
    <property type="entry name" value="PQ-loop_rpt"/>
</dbReference>
<evidence type="ECO:0000313" key="7">
    <source>
        <dbReference type="Proteomes" id="UP000077628"/>
    </source>
</evidence>
<dbReference type="RefSeq" id="WP_064030789.1">
    <property type="nucleotide sequence ID" value="NZ_LUUK01000196.1"/>
</dbReference>
<reference evidence="7" key="1">
    <citation type="submission" date="2016-03" db="EMBL/GenBank/DDBJ databases">
        <authorList>
            <person name="Heylen K."/>
            <person name="De Vos P."/>
            <person name="Vekeman B."/>
        </authorList>
    </citation>
    <scope>NUCLEOTIDE SEQUENCE [LARGE SCALE GENOMIC DNA]</scope>
    <source>
        <strain evidence="7">R-45383</strain>
    </source>
</reference>
<dbReference type="Proteomes" id="UP000077628">
    <property type="component" value="Unassembled WGS sequence"/>
</dbReference>
<feature type="transmembrane region" description="Helical" evidence="5">
    <location>
        <begin position="63"/>
        <end position="80"/>
    </location>
</feature>
<evidence type="ECO:0000256" key="2">
    <source>
        <dbReference type="ARBA" id="ARBA00022692"/>
    </source>
</evidence>
<evidence type="ECO:0000256" key="1">
    <source>
        <dbReference type="ARBA" id="ARBA00004141"/>
    </source>
</evidence>
<accession>A0A177NBA3</accession>
<evidence type="ECO:0000256" key="4">
    <source>
        <dbReference type="ARBA" id="ARBA00023136"/>
    </source>
</evidence>